<evidence type="ECO:0000313" key="3">
    <source>
        <dbReference type="EMBL" id="OCK79088.1"/>
    </source>
</evidence>
<evidence type="ECO:0000313" key="4">
    <source>
        <dbReference type="Proteomes" id="UP000250266"/>
    </source>
</evidence>
<dbReference type="AlphaFoldDB" id="A0A8E2E8A6"/>
<evidence type="ECO:0000256" key="1">
    <source>
        <dbReference type="SAM" id="MobiDB-lite"/>
    </source>
</evidence>
<feature type="transmembrane region" description="Helical" evidence="2">
    <location>
        <begin position="41"/>
        <end position="68"/>
    </location>
</feature>
<gene>
    <name evidence="3" type="ORF">K432DRAFT_405915</name>
</gene>
<sequence>MSRNIHNSRLATPNPPPQSPSLYSHLVNPDTKNAGTSVQAVLAFAAFADVVIVVSTSLSIAVAVFVSLSVPVVETEVFRITFSSLTLFPSTVILSTEVVVEVARVQVTVQGGGVGELDAHVSQQLRLALALRLATAIMENAIESTNVIRFIA</sequence>
<accession>A0A8E2E8A6</accession>
<name>A0A8E2E8A6_9PEZI</name>
<feature type="region of interest" description="Disordered" evidence="1">
    <location>
        <begin position="1"/>
        <end position="22"/>
    </location>
</feature>
<feature type="compositionally biased region" description="Polar residues" evidence="1">
    <location>
        <begin position="1"/>
        <end position="11"/>
    </location>
</feature>
<feature type="transmembrane region" description="Helical" evidence="2">
    <location>
        <begin position="80"/>
        <end position="100"/>
    </location>
</feature>
<reference evidence="3 4" key="1">
    <citation type="journal article" date="2016" name="Nat. Commun.">
        <title>Ectomycorrhizal ecology is imprinted in the genome of the dominant symbiotic fungus Cenococcum geophilum.</title>
        <authorList>
            <consortium name="DOE Joint Genome Institute"/>
            <person name="Peter M."/>
            <person name="Kohler A."/>
            <person name="Ohm R.A."/>
            <person name="Kuo A."/>
            <person name="Krutzmann J."/>
            <person name="Morin E."/>
            <person name="Arend M."/>
            <person name="Barry K.W."/>
            <person name="Binder M."/>
            <person name="Choi C."/>
            <person name="Clum A."/>
            <person name="Copeland A."/>
            <person name="Grisel N."/>
            <person name="Haridas S."/>
            <person name="Kipfer T."/>
            <person name="LaButti K."/>
            <person name="Lindquist E."/>
            <person name="Lipzen A."/>
            <person name="Maire R."/>
            <person name="Meier B."/>
            <person name="Mihaltcheva S."/>
            <person name="Molinier V."/>
            <person name="Murat C."/>
            <person name="Poggeler S."/>
            <person name="Quandt C.A."/>
            <person name="Sperisen C."/>
            <person name="Tritt A."/>
            <person name="Tisserant E."/>
            <person name="Crous P.W."/>
            <person name="Henrissat B."/>
            <person name="Nehls U."/>
            <person name="Egli S."/>
            <person name="Spatafora J.W."/>
            <person name="Grigoriev I.V."/>
            <person name="Martin F.M."/>
        </authorList>
    </citation>
    <scope>NUCLEOTIDE SEQUENCE [LARGE SCALE GENOMIC DNA]</scope>
    <source>
        <strain evidence="3 4">CBS 459.81</strain>
    </source>
</reference>
<keyword evidence="2" id="KW-0472">Membrane</keyword>
<keyword evidence="4" id="KW-1185">Reference proteome</keyword>
<evidence type="ECO:0000256" key="2">
    <source>
        <dbReference type="SAM" id="Phobius"/>
    </source>
</evidence>
<dbReference type="EMBL" id="KV745024">
    <property type="protein sequence ID" value="OCK79088.1"/>
    <property type="molecule type" value="Genomic_DNA"/>
</dbReference>
<keyword evidence="2" id="KW-1133">Transmembrane helix</keyword>
<organism evidence="3 4">
    <name type="scientific">Lepidopterella palustris CBS 459.81</name>
    <dbReference type="NCBI Taxonomy" id="1314670"/>
    <lineage>
        <taxon>Eukaryota</taxon>
        <taxon>Fungi</taxon>
        <taxon>Dikarya</taxon>
        <taxon>Ascomycota</taxon>
        <taxon>Pezizomycotina</taxon>
        <taxon>Dothideomycetes</taxon>
        <taxon>Pleosporomycetidae</taxon>
        <taxon>Mytilinidiales</taxon>
        <taxon>Argynnaceae</taxon>
        <taxon>Lepidopterella</taxon>
    </lineage>
</organism>
<proteinExistence type="predicted"/>
<dbReference type="Proteomes" id="UP000250266">
    <property type="component" value="Unassembled WGS sequence"/>
</dbReference>
<protein>
    <submittedName>
        <fullName evidence="3">Uncharacterized protein</fullName>
    </submittedName>
</protein>
<keyword evidence="2" id="KW-0812">Transmembrane</keyword>